<dbReference type="AlphaFoldDB" id="I3CHY1"/>
<dbReference type="PANTHER" id="PTHR37460:SF1">
    <property type="entry name" value="ENDONUCLEASE III"/>
    <property type="match status" value="1"/>
</dbReference>
<dbReference type="CDD" id="cd10441">
    <property type="entry name" value="GIY-YIG_COG1833"/>
    <property type="match status" value="1"/>
</dbReference>
<dbReference type="STRING" id="395493.BegalDRAFT_2371"/>
<protein>
    <recommendedName>
        <fullName evidence="3">GIY-YIG domain-containing protein</fullName>
    </recommendedName>
</protein>
<dbReference type="PANTHER" id="PTHR37460">
    <property type="entry name" value="ENDONUCLEASE III"/>
    <property type="match status" value="1"/>
</dbReference>
<dbReference type="PROSITE" id="PS51257">
    <property type="entry name" value="PROKAR_LIPOPROTEIN"/>
    <property type="match status" value="1"/>
</dbReference>
<dbReference type="Pfam" id="PF01986">
    <property type="entry name" value="DUF123"/>
    <property type="match status" value="1"/>
</dbReference>
<dbReference type="Proteomes" id="UP000005744">
    <property type="component" value="Unassembled WGS sequence"/>
</dbReference>
<reference evidence="1 2" key="1">
    <citation type="submission" date="2011-11" db="EMBL/GenBank/DDBJ databases">
        <title>Improved High-Quality Draft sequence of Beggiatoa alba B18lD.</title>
        <authorList>
            <consortium name="US DOE Joint Genome Institute"/>
            <person name="Lucas S."/>
            <person name="Han J."/>
            <person name="Lapidus A."/>
            <person name="Cheng J.-F."/>
            <person name="Goodwin L."/>
            <person name="Pitluck S."/>
            <person name="Peters L."/>
            <person name="Mikhailova N."/>
            <person name="Held B."/>
            <person name="Detter J.C."/>
            <person name="Han C."/>
            <person name="Tapia R."/>
            <person name="Land M."/>
            <person name="Hauser L."/>
            <person name="Kyrpides N."/>
            <person name="Ivanova N."/>
            <person name="Pagani I."/>
            <person name="Samuel K."/>
            <person name="Teske A."/>
            <person name="Mueller J."/>
            <person name="Woyke T."/>
        </authorList>
    </citation>
    <scope>NUCLEOTIDE SEQUENCE [LARGE SCALE GENOMIC DNA]</scope>
    <source>
        <strain evidence="1 2">B18LD</strain>
    </source>
</reference>
<evidence type="ECO:0000313" key="2">
    <source>
        <dbReference type="Proteomes" id="UP000005744"/>
    </source>
</evidence>
<gene>
    <name evidence="1" type="ORF">BegalDRAFT_2371</name>
</gene>
<name>I3CHY1_9GAMM</name>
<proteinExistence type="predicted"/>
<dbReference type="EMBL" id="JH600070">
    <property type="protein sequence ID" value="EIJ43224.1"/>
    <property type="molecule type" value="Genomic_DNA"/>
</dbReference>
<evidence type="ECO:0008006" key="3">
    <source>
        <dbReference type="Google" id="ProtNLM"/>
    </source>
</evidence>
<dbReference type="RefSeq" id="WP_002690223.1">
    <property type="nucleotide sequence ID" value="NZ_JH600070.1"/>
</dbReference>
<dbReference type="eggNOG" id="COG1833">
    <property type="taxonomic scope" value="Bacteria"/>
</dbReference>
<dbReference type="InterPro" id="IPR002837">
    <property type="entry name" value="DUF123"/>
</dbReference>
<keyword evidence="2" id="KW-1185">Reference proteome</keyword>
<sequence>MKENNPAVIQTQIGTYILVLQATSACQCHVGKLGQCAIAQGYYLYVGSAFGKGGVFARISHHRRLSARPHWHIDYLRLQLPLIAIWYSHDTQRREHQWASILSGSKTMHIGLPHFGASDCTCCSHLFFSETLPSFSTFQQAVMQVYPTHAPIWQSIESETETC</sequence>
<evidence type="ECO:0000313" key="1">
    <source>
        <dbReference type="EMBL" id="EIJ43224.1"/>
    </source>
</evidence>
<accession>I3CHY1</accession>
<dbReference type="OrthoDB" id="9811593at2"/>
<dbReference type="HOGENOM" id="CLU_115699_0_1_6"/>
<organism evidence="1 2">
    <name type="scientific">Beggiatoa alba B18LD</name>
    <dbReference type="NCBI Taxonomy" id="395493"/>
    <lineage>
        <taxon>Bacteria</taxon>
        <taxon>Pseudomonadati</taxon>
        <taxon>Pseudomonadota</taxon>
        <taxon>Gammaproteobacteria</taxon>
        <taxon>Thiotrichales</taxon>
        <taxon>Thiotrichaceae</taxon>
        <taxon>Beggiatoa</taxon>
    </lineage>
</organism>